<evidence type="ECO:0000313" key="3">
    <source>
        <dbReference type="Proteomes" id="UP000318186"/>
    </source>
</evidence>
<protein>
    <submittedName>
        <fullName evidence="2">DUF6025 family protein</fullName>
    </submittedName>
</protein>
<gene>
    <name evidence="1" type="ORF">FHX80_11232</name>
    <name evidence="2" type="ORF">OIE64_31745</name>
</gene>
<dbReference type="Pfam" id="PF19490">
    <property type="entry name" value="DUF6025"/>
    <property type="match status" value="1"/>
</dbReference>
<dbReference type="Proteomes" id="UP000318186">
    <property type="component" value="Unassembled WGS sequence"/>
</dbReference>
<reference evidence="1 3" key="1">
    <citation type="submission" date="2019-06" db="EMBL/GenBank/DDBJ databases">
        <title>Sequencing the genomes of 1000 actinobacteria strains.</title>
        <authorList>
            <person name="Klenk H.-P."/>
        </authorList>
    </citation>
    <scope>NUCLEOTIDE SEQUENCE [LARGE SCALE GENOMIC DNA]</scope>
    <source>
        <strain evidence="1 3">DSM 42059</strain>
    </source>
</reference>
<organism evidence="1 3">
    <name type="scientific">Streptomyces brevispora</name>
    <dbReference type="NCBI Taxonomy" id="887462"/>
    <lineage>
        <taxon>Bacteria</taxon>
        <taxon>Bacillati</taxon>
        <taxon>Actinomycetota</taxon>
        <taxon>Actinomycetes</taxon>
        <taxon>Kitasatosporales</taxon>
        <taxon>Streptomycetaceae</taxon>
        <taxon>Streptomyces</taxon>
    </lineage>
</organism>
<accession>A0A561UR61</accession>
<keyword evidence="4" id="KW-1185">Reference proteome</keyword>
<dbReference type="OrthoDB" id="2985420at2"/>
<dbReference type="Proteomes" id="UP001330827">
    <property type="component" value="Chromosome"/>
</dbReference>
<dbReference type="InterPro" id="IPR046067">
    <property type="entry name" value="DUF6025"/>
</dbReference>
<dbReference type="EMBL" id="CP109114">
    <property type="protein sequence ID" value="WSC16957.1"/>
    <property type="molecule type" value="Genomic_DNA"/>
</dbReference>
<evidence type="ECO:0000313" key="4">
    <source>
        <dbReference type="Proteomes" id="UP001330827"/>
    </source>
</evidence>
<dbReference type="EMBL" id="VIWW01000001">
    <property type="protein sequence ID" value="TWG01840.1"/>
    <property type="molecule type" value="Genomic_DNA"/>
</dbReference>
<evidence type="ECO:0000313" key="1">
    <source>
        <dbReference type="EMBL" id="TWG01840.1"/>
    </source>
</evidence>
<dbReference type="AlphaFoldDB" id="A0A561UR61"/>
<sequence length="460" mass="49789">MTAHILDTLGLREAAGAEALAAGTKTFVPVHVGTHDVPVGTVLDALDADPALLPPRTGHLGNWEDIAAGRSGPMDFNTAICGGGWGYPLIYGFTRTEAETEGGDEAYQPGSLIDQGKRHTLPLYTWDGTGFVRRDRGKALFCPLVQAEVDGQLVPLVELHWQRMLALPGRYRFKQWAAPLTANAPLVTDMLTLLLEQAAAQGRNQAFAELISQAVRLDGEVARCDLRPDGTGYRLDGHHYPSARALAETVMLAVRALVEPAEFFARLPELPPVLPVMSLQLTNVLFALLDTHHPDTPAGAPESPFITHLHWGARAMAGCPPRRGGYLSRRSTVRSLRAITDPLVRHFDEASPTAFVLLPAQAFMLCPPSTSPDDTEVLAELFRSVRAAGPEASYDTTLTWLDGNRDRLSDYLRGRFRAGSGVPADGTPRDPAVPVQPEGFRELTFRQACGAVAAFEEVLG</sequence>
<proteinExistence type="predicted"/>
<evidence type="ECO:0000313" key="2">
    <source>
        <dbReference type="EMBL" id="WSC16957.1"/>
    </source>
</evidence>
<reference evidence="2 4" key="2">
    <citation type="submission" date="2022-10" db="EMBL/GenBank/DDBJ databases">
        <title>The complete genomes of actinobacterial strains from the NBC collection.</title>
        <authorList>
            <person name="Joergensen T.S."/>
            <person name="Alvarez Arevalo M."/>
            <person name="Sterndorff E.B."/>
            <person name="Faurdal D."/>
            <person name="Vuksanovic O."/>
            <person name="Mourched A.-S."/>
            <person name="Charusanti P."/>
            <person name="Shaw S."/>
            <person name="Blin K."/>
            <person name="Weber T."/>
        </authorList>
    </citation>
    <scope>NUCLEOTIDE SEQUENCE [LARGE SCALE GENOMIC DNA]</scope>
    <source>
        <strain evidence="2 4">NBC 01769</strain>
    </source>
</reference>
<dbReference type="RefSeq" id="WP_145762368.1">
    <property type="nucleotide sequence ID" value="NZ_CP109114.1"/>
</dbReference>
<name>A0A561UR61_9ACTN</name>